<evidence type="ECO:0000256" key="1">
    <source>
        <dbReference type="SAM" id="MobiDB-lite"/>
    </source>
</evidence>
<protein>
    <submittedName>
        <fullName evidence="2">Uncharacterized protein</fullName>
    </submittedName>
</protein>
<feature type="compositionally biased region" description="Basic and acidic residues" evidence="1">
    <location>
        <begin position="73"/>
        <end position="86"/>
    </location>
</feature>
<proteinExistence type="predicted"/>
<feature type="compositionally biased region" description="Basic and acidic residues" evidence="1">
    <location>
        <begin position="8"/>
        <end position="18"/>
    </location>
</feature>
<organism evidence="2 3">
    <name type="scientific">Dryococelus australis</name>
    <dbReference type="NCBI Taxonomy" id="614101"/>
    <lineage>
        <taxon>Eukaryota</taxon>
        <taxon>Metazoa</taxon>
        <taxon>Ecdysozoa</taxon>
        <taxon>Arthropoda</taxon>
        <taxon>Hexapoda</taxon>
        <taxon>Insecta</taxon>
        <taxon>Pterygota</taxon>
        <taxon>Neoptera</taxon>
        <taxon>Polyneoptera</taxon>
        <taxon>Phasmatodea</taxon>
        <taxon>Verophasmatodea</taxon>
        <taxon>Anareolatae</taxon>
        <taxon>Phasmatidae</taxon>
        <taxon>Eurycanthinae</taxon>
        <taxon>Dryococelus</taxon>
    </lineage>
</organism>
<dbReference type="EMBL" id="JARBHB010000003">
    <property type="protein sequence ID" value="KAJ8888959.1"/>
    <property type="molecule type" value="Genomic_DNA"/>
</dbReference>
<evidence type="ECO:0000313" key="2">
    <source>
        <dbReference type="EMBL" id="KAJ8888959.1"/>
    </source>
</evidence>
<name>A0ABQ9HX69_9NEOP</name>
<feature type="region of interest" description="Disordered" evidence="1">
    <location>
        <begin position="339"/>
        <end position="367"/>
    </location>
</feature>
<gene>
    <name evidence="2" type="ORF">PR048_008453</name>
</gene>
<evidence type="ECO:0000313" key="3">
    <source>
        <dbReference type="Proteomes" id="UP001159363"/>
    </source>
</evidence>
<comment type="caution">
    <text evidence="2">The sequence shown here is derived from an EMBL/GenBank/DDBJ whole genome shotgun (WGS) entry which is preliminary data.</text>
</comment>
<feature type="region of interest" description="Disordered" evidence="1">
    <location>
        <begin position="149"/>
        <end position="199"/>
    </location>
</feature>
<feature type="compositionally biased region" description="Basic and acidic residues" evidence="1">
    <location>
        <begin position="345"/>
        <end position="354"/>
    </location>
</feature>
<reference evidence="2 3" key="1">
    <citation type="submission" date="2023-02" db="EMBL/GenBank/DDBJ databases">
        <title>LHISI_Scaffold_Assembly.</title>
        <authorList>
            <person name="Stuart O.P."/>
            <person name="Cleave R."/>
            <person name="Magrath M.J.L."/>
            <person name="Mikheyev A.S."/>
        </authorList>
    </citation>
    <scope>NUCLEOTIDE SEQUENCE [LARGE SCALE GENOMIC DNA]</scope>
    <source>
        <strain evidence="2">Daus_M_001</strain>
        <tissue evidence="2">Leg muscle</tissue>
    </source>
</reference>
<sequence length="387" mass="42606">MSNINSELPRRSGRDYRRGHSRIFAADRSGRARQGKHFDIRHMCPETPPSRASGVKRSARHLNLARYLGQSRVGREEHTDASRRGAEPSLPAGEVVAPYTSAELTDMVYVYVEARRVAVEASPSYVERYPDRRQSAKKAFAAVLEANVSRPRHHRSEQPGVEGGGGVRAPLPPVPHSRSSEVTGPGSMPARVSPGVSCRPPRRQSAAWCATRRKSRARKDVAPPSCSSPSRNISEEAIKVTPTRVPTAPTTLHARFWNCVQVLPSLFPTTADISYAHRSSGVVTRPGIQVFITRSRWFTKQIYSPIDSGSDQGAGARVAVFLFELVAGNHCCYRGVDSSRHRKRPGDILVHDRSTASPKTQRSVGKEPMGVHTSFSRVFTICSTLQD</sequence>
<feature type="region of interest" description="Disordered" evidence="1">
    <location>
        <begin position="1"/>
        <end position="34"/>
    </location>
</feature>
<feature type="region of interest" description="Disordered" evidence="1">
    <location>
        <begin position="68"/>
        <end position="90"/>
    </location>
</feature>
<dbReference type="Proteomes" id="UP001159363">
    <property type="component" value="Chromosome 3"/>
</dbReference>
<accession>A0ABQ9HX69</accession>
<keyword evidence="3" id="KW-1185">Reference proteome</keyword>